<dbReference type="GeneID" id="37032260"/>
<evidence type="ECO:0000313" key="2">
    <source>
        <dbReference type="Proteomes" id="UP000245783"/>
    </source>
</evidence>
<name>A0A316VYN7_9BASI</name>
<dbReference type="InParanoid" id="A0A316VYN7"/>
<gene>
    <name evidence="1" type="ORF">IE81DRAFT_144884</name>
</gene>
<sequence length="129" mass="14532">MHRAALRLAINARKEGSPRRALGQRRLAACLFFDPSSALCFAYARTLCADCTYMIWFNARRRTSLTRAPRVKAASSVLRTSRKKSLECESANELLAWPDSPLGCSEWVGRSCRCAARPPAQKQLLLFKR</sequence>
<dbReference type="RefSeq" id="XP_025369178.1">
    <property type="nucleotide sequence ID" value="XM_025510390.1"/>
</dbReference>
<reference evidence="1 2" key="1">
    <citation type="journal article" date="2018" name="Mol. Biol. Evol.">
        <title>Broad Genomic Sampling Reveals a Smut Pathogenic Ancestry of the Fungal Clade Ustilaginomycotina.</title>
        <authorList>
            <person name="Kijpornyongpan T."/>
            <person name="Mondo S.J."/>
            <person name="Barry K."/>
            <person name="Sandor L."/>
            <person name="Lee J."/>
            <person name="Lipzen A."/>
            <person name="Pangilinan J."/>
            <person name="LaButti K."/>
            <person name="Hainaut M."/>
            <person name="Henrissat B."/>
            <person name="Grigoriev I.V."/>
            <person name="Spatafora J.W."/>
            <person name="Aime M.C."/>
        </authorList>
    </citation>
    <scope>NUCLEOTIDE SEQUENCE [LARGE SCALE GENOMIC DNA]</scope>
    <source>
        <strain evidence="1 2">MCA 4658</strain>
    </source>
</reference>
<organism evidence="1 2">
    <name type="scientific">Ceraceosorus guamensis</name>
    <dbReference type="NCBI Taxonomy" id="1522189"/>
    <lineage>
        <taxon>Eukaryota</taxon>
        <taxon>Fungi</taxon>
        <taxon>Dikarya</taxon>
        <taxon>Basidiomycota</taxon>
        <taxon>Ustilaginomycotina</taxon>
        <taxon>Exobasidiomycetes</taxon>
        <taxon>Ceraceosorales</taxon>
        <taxon>Ceraceosoraceae</taxon>
        <taxon>Ceraceosorus</taxon>
    </lineage>
</organism>
<protein>
    <submittedName>
        <fullName evidence="1">Uncharacterized protein</fullName>
    </submittedName>
</protein>
<keyword evidence="2" id="KW-1185">Reference proteome</keyword>
<dbReference type="Proteomes" id="UP000245783">
    <property type="component" value="Unassembled WGS sequence"/>
</dbReference>
<dbReference type="AlphaFoldDB" id="A0A316VYN7"/>
<proteinExistence type="predicted"/>
<accession>A0A316VYN7</accession>
<dbReference type="EMBL" id="KZ819384">
    <property type="protein sequence ID" value="PWN42018.1"/>
    <property type="molecule type" value="Genomic_DNA"/>
</dbReference>
<evidence type="ECO:0000313" key="1">
    <source>
        <dbReference type="EMBL" id="PWN42018.1"/>
    </source>
</evidence>